<proteinExistence type="predicted"/>
<dbReference type="InterPro" id="IPR001293">
    <property type="entry name" value="Znf_TRAF"/>
</dbReference>
<dbReference type="Pfam" id="PF02176">
    <property type="entry name" value="zf-TRAF"/>
    <property type="match status" value="2"/>
</dbReference>
<dbReference type="InterPro" id="IPR027417">
    <property type="entry name" value="P-loop_NTPase"/>
</dbReference>
<feature type="zinc finger region" description="TRAF-type" evidence="8">
    <location>
        <begin position="734"/>
        <end position="781"/>
    </location>
</feature>
<dbReference type="SUPFAM" id="SSF57850">
    <property type="entry name" value="RING/U-box"/>
    <property type="match status" value="1"/>
</dbReference>
<evidence type="ECO:0000256" key="1">
    <source>
        <dbReference type="ARBA" id="ARBA00004496"/>
    </source>
</evidence>
<feature type="domain" description="TRAF-type" evidence="14">
    <location>
        <begin position="789"/>
        <end position="846"/>
    </location>
</feature>
<dbReference type="SMART" id="SM00233">
    <property type="entry name" value="PH"/>
    <property type="match status" value="1"/>
</dbReference>
<dbReference type="EMBL" id="JAKMXF010000365">
    <property type="protein sequence ID" value="KAI6645941.1"/>
    <property type="molecule type" value="Genomic_DNA"/>
</dbReference>
<evidence type="ECO:0000256" key="2">
    <source>
        <dbReference type="ARBA" id="ARBA00022490"/>
    </source>
</evidence>
<dbReference type="GO" id="GO:0005096">
    <property type="term" value="F:GTPase activator activity"/>
    <property type="evidence" value="ECO:0007669"/>
    <property type="project" value="TreeGrafter"/>
</dbReference>
<dbReference type="InterPro" id="IPR008974">
    <property type="entry name" value="TRAF-like"/>
</dbReference>
<comment type="caution">
    <text evidence="15">The sequence shown here is derived from an EMBL/GenBank/DDBJ whole genome shotgun (WGS) entry which is preliminary data.</text>
</comment>
<dbReference type="PROSITE" id="PS50003">
    <property type="entry name" value="PH_DOMAIN"/>
    <property type="match status" value="1"/>
</dbReference>
<keyword evidence="3 8" id="KW-0479">Metal-binding</keyword>
<evidence type="ECO:0000256" key="10">
    <source>
        <dbReference type="SAM" id="MobiDB-lite"/>
    </source>
</evidence>
<evidence type="ECO:0000256" key="7">
    <source>
        <dbReference type="ARBA" id="ARBA00023043"/>
    </source>
</evidence>
<dbReference type="Gene3D" id="3.30.40.10">
    <property type="entry name" value="Zinc/RING finger domain, C3HC4 (zinc finger)"/>
    <property type="match status" value="2"/>
</dbReference>
<evidence type="ECO:0000313" key="15">
    <source>
        <dbReference type="EMBL" id="KAI6645941.1"/>
    </source>
</evidence>
<evidence type="ECO:0000256" key="5">
    <source>
        <dbReference type="ARBA" id="ARBA00022771"/>
    </source>
</evidence>
<dbReference type="SMART" id="SM00173">
    <property type="entry name" value="RAS"/>
    <property type="match status" value="1"/>
</dbReference>
<dbReference type="PROSITE" id="PS51419">
    <property type="entry name" value="RAB"/>
    <property type="match status" value="1"/>
</dbReference>
<keyword evidence="6 8" id="KW-0862">Zinc</keyword>
<dbReference type="Pfam" id="PF00071">
    <property type="entry name" value="Ras"/>
    <property type="match status" value="1"/>
</dbReference>
<keyword evidence="7" id="KW-0040">ANK repeat</keyword>
<sequence length="1042" mass="119000">MCQTAARQEVENFYALINQWKETRCLIETKLYSVSPQDNIQILKELDRMEEHLKLTPEWNSCRTMNDVRLVILGTVESRKSLLVNKYLYGTLDVEIPDEVEIRHKKDVYMEGKNQLLLIREISGEPSTQVAIWADTMMFVFSLENMESFISIYTSYRQVLEYRSRRGLGLIPTVLIGIQDSSLQRCVTHSEAISLATNHMNNSPYIEVTPANGINVESSFHRACKPILFSHMTYNFSRTKKSTSVNTRLDEITSDENGQLPYKLMRQSSLPSSHESTSSQVIKRKKVNKKFYQMKSNYEISNGVPLLGTGRDIPIKESKILKRGNKRKKDWKKKLLVLTQNTLTYYPTTHDYMNQINGKSINLLHCTVKIPGKDPTGVTRSNLSTSIKNAQTFPRALRMHSITETTGRKRNKNDDQDHNIGFMSDGMLTDMSDEEDFFSASAVFSKPTSVINPLFTNIPNSPIDDSLTNKLSKSSATGKETSSDPEEDIPGIFYSSVEMPADKKKTPKKIQTYLKSGHVRGKSDATLQKFLVPAATDNIATFEFHVISLDGRYWVFDAGSSEEQENWIKVIEQQIHAALIATTGDRKAYMAGSGSPELRQLKLELNPLPLTTWDIDIPSVLLSVRVGNISGGYNPDIFDEMVEDFFLCHICKGVLKDALLTPCGHVFCKVCLYQAKFYSQHTETRCPLDNIPLSMDKITEEDFINRWVRQKRIQCPLKAKGCEWNGELGDCKRHLNTACQMFRIKCSQGCGAVVMRCEVDSHTTKQCLMRKVGCKYCTGEVCLGEMDKHWSTRCNMFPTPCPNNCQTLTVERRKMKRHLEDFCPLSVLPCKYQRYGCEHECSRREMPCHLSTDIQAHLEHLNIHTEVIEETHRTEVERLERRIYALEEMMSSVANRSPYIWQISGISTKMESGAIVVSPCIYTNNGMEFRLKMYCDGLDENYTSFISLVVCFSDNSIDTPLQLKLQISLLNQLSNTLHHVVETELEVIGTEEVVNPSLIQFKSHSQIRQSSYLFRYMQNDIIYIKVNATLISEAPRSWLKNV</sequence>
<evidence type="ECO:0000256" key="8">
    <source>
        <dbReference type="PROSITE-ProRule" id="PRU00207"/>
    </source>
</evidence>
<dbReference type="SUPFAM" id="SSF52540">
    <property type="entry name" value="P-loop containing nucleoside triphosphate hydrolases"/>
    <property type="match status" value="1"/>
</dbReference>
<dbReference type="SUPFAM" id="SSF50729">
    <property type="entry name" value="PH domain-like"/>
    <property type="match status" value="1"/>
</dbReference>
<dbReference type="PROSITE" id="PS50144">
    <property type="entry name" value="MATH"/>
    <property type="match status" value="1"/>
</dbReference>
<dbReference type="InterPro" id="IPR001806">
    <property type="entry name" value="Small_GTPase"/>
</dbReference>
<dbReference type="Gene3D" id="2.30.29.30">
    <property type="entry name" value="Pleckstrin-homology domain (PH domain)/Phosphotyrosine-binding domain (PTB)"/>
    <property type="match status" value="2"/>
</dbReference>
<dbReference type="PANTHER" id="PTHR45819">
    <property type="entry name" value="CENTAURIN-GAMMA-1A"/>
    <property type="match status" value="1"/>
</dbReference>
<dbReference type="PANTHER" id="PTHR45819:SF5">
    <property type="entry name" value="CENTAURIN-GAMMA-1A"/>
    <property type="match status" value="1"/>
</dbReference>
<evidence type="ECO:0000313" key="16">
    <source>
        <dbReference type="Proteomes" id="UP001165289"/>
    </source>
</evidence>
<dbReference type="InterPro" id="IPR001849">
    <property type="entry name" value="PH_domain"/>
</dbReference>
<dbReference type="Gene3D" id="3.40.50.300">
    <property type="entry name" value="P-loop containing nucleotide triphosphate hydrolases"/>
    <property type="match status" value="1"/>
</dbReference>
<accession>A0AAV7JB60</accession>
<dbReference type="PROSITE" id="PS51421">
    <property type="entry name" value="RAS"/>
    <property type="match status" value="1"/>
</dbReference>
<feature type="domain" description="TRAF-type" evidence="14">
    <location>
        <begin position="734"/>
        <end position="781"/>
    </location>
</feature>
<comment type="subcellular location">
    <subcellularLocation>
        <location evidence="1">Cytoplasm</location>
    </subcellularLocation>
</comment>
<feature type="region of interest" description="Disordered" evidence="10">
    <location>
        <begin position="469"/>
        <end position="490"/>
    </location>
</feature>
<dbReference type="InterPro" id="IPR017907">
    <property type="entry name" value="Znf_RING_CS"/>
</dbReference>
<evidence type="ECO:0000259" key="13">
    <source>
        <dbReference type="PROSITE" id="PS50144"/>
    </source>
</evidence>
<protein>
    <submittedName>
        <fullName evidence="15">Uncharacterized protein</fullName>
    </submittedName>
</protein>
<dbReference type="GO" id="GO:0005737">
    <property type="term" value="C:cytoplasm"/>
    <property type="evidence" value="ECO:0007669"/>
    <property type="project" value="UniProtKB-SubCell"/>
</dbReference>
<keyword evidence="16" id="KW-1185">Reference proteome</keyword>
<name>A0AAV7JB60_9METZ</name>
<organism evidence="15 16">
    <name type="scientific">Oopsacas minuta</name>
    <dbReference type="NCBI Taxonomy" id="111878"/>
    <lineage>
        <taxon>Eukaryota</taxon>
        <taxon>Metazoa</taxon>
        <taxon>Porifera</taxon>
        <taxon>Hexactinellida</taxon>
        <taxon>Hexasterophora</taxon>
        <taxon>Lyssacinosida</taxon>
        <taxon>Leucopsacidae</taxon>
        <taxon>Oopsacas</taxon>
    </lineage>
</organism>
<dbReference type="InterPro" id="IPR001841">
    <property type="entry name" value="Znf_RING"/>
</dbReference>
<feature type="coiled-coil region" evidence="9">
    <location>
        <begin position="869"/>
        <end position="896"/>
    </location>
</feature>
<feature type="zinc finger region" description="TRAF-type" evidence="8">
    <location>
        <begin position="789"/>
        <end position="846"/>
    </location>
</feature>
<feature type="domain" description="RING-type" evidence="12">
    <location>
        <begin position="648"/>
        <end position="690"/>
    </location>
</feature>
<evidence type="ECO:0000259" key="11">
    <source>
        <dbReference type="PROSITE" id="PS50003"/>
    </source>
</evidence>
<dbReference type="InterPro" id="IPR002083">
    <property type="entry name" value="MATH/TRAF_dom"/>
</dbReference>
<dbReference type="Pfam" id="PF22486">
    <property type="entry name" value="MATH_2"/>
    <property type="match status" value="1"/>
</dbReference>
<dbReference type="PROSITE" id="PS50145">
    <property type="entry name" value="ZF_TRAF"/>
    <property type="match status" value="2"/>
</dbReference>
<evidence type="ECO:0000256" key="4">
    <source>
        <dbReference type="ARBA" id="ARBA00022737"/>
    </source>
</evidence>
<dbReference type="GO" id="GO:0003924">
    <property type="term" value="F:GTPase activity"/>
    <property type="evidence" value="ECO:0007669"/>
    <property type="project" value="InterPro"/>
</dbReference>
<keyword evidence="2" id="KW-0963">Cytoplasm</keyword>
<feature type="compositionally biased region" description="Polar residues" evidence="10">
    <location>
        <begin position="469"/>
        <end position="480"/>
    </location>
</feature>
<keyword evidence="5 8" id="KW-0863">Zinc-finger</keyword>
<dbReference type="Gene3D" id="2.60.210.10">
    <property type="entry name" value="Apoptosis, Tumor Necrosis Factor Receptor Associated Protein 2, Chain A"/>
    <property type="match status" value="1"/>
</dbReference>
<dbReference type="GO" id="GO:0008270">
    <property type="term" value="F:zinc ion binding"/>
    <property type="evidence" value="ECO:0007669"/>
    <property type="project" value="UniProtKB-KW"/>
</dbReference>
<gene>
    <name evidence="15" type="ORF">LOD99_13198</name>
</gene>
<dbReference type="AlphaFoldDB" id="A0AAV7JB60"/>
<dbReference type="PROSITE" id="PS50089">
    <property type="entry name" value="ZF_RING_2"/>
    <property type="match status" value="1"/>
</dbReference>
<keyword evidence="4" id="KW-0677">Repeat</keyword>
<evidence type="ECO:0000256" key="3">
    <source>
        <dbReference type="ARBA" id="ARBA00022723"/>
    </source>
</evidence>
<feature type="domain" description="MATH" evidence="13">
    <location>
        <begin position="896"/>
        <end position="1028"/>
    </location>
</feature>
<dbReference type="GO" id="GO:0005525">
    <property type="term" value="F:GTP binding"/>
    <property type="evidence" value="ECO:0007669"/>
    <property type="project" value="InterPro"/>
</dbReference>
<dbReference type="InterPro" id="IPR011993">
    <property type="entry name" value="PH-like_dom_sf"/>
</dbReference>
<dbReference type="Pfam" id="PF13923">
    <property type="entry name" value="zf-C3HC4_2"/>
    <property type="match status" value="1"/>
</dbReference>
<dbReference type="SUPFAM" id="SSF49599">
    <property type="entry name" value="TRAF domain-like"/>
    <property type="match status" value="3"/>
</dbReference>
<evidence type="ECO:0000259" key="14">
    <source>
        <dbReference type="PROSITE" id="PS50145"/>
    </source>
</evidence>
<reference evidence="15 16" key="1">
    <citation type="journal article" date="2023" name="BMC Biol.">
        <title>The compact genome of the sponge Oopsacas minuta (Hexactinellida) is lacking key metazoan core genes.</title>
        <authorList>
            <person name="Santini S."/>
            <person name="Schenkelaars Q."/>
            <person name="Jourda C."/>
            <person name="Duchesne M."/>
            <person name="Belahbib H."/>
            <person name="Rocher C."/>
            <person name="Selva M."/>
            <person name="Riesgo A."/>
            <person name="Vervoort M."/>
            <person name="Leys S.P."/>
            <person name="Kodjabachian L."/>
            <person name="Le Bivic A."/>
            <person name="Borchiellini C."/>
            <person name="Claverie J.M."/>
            <person name="Renard E."/>
        </authorList>
    </citation>
    <scope>NUCLEOTIDE SEQUENCE [LARGE SCALE GENOMIC DNA]</scope>
    <source>
        <strain evidence="15">SPO-2</strain>
    </source>
</reference>
<dbReference type="InterPro" id="IPR013083">
    <property type="entry name" value="Znf_RING/FYVE/PHD"/>
</dbReference>
<dbReference type="InterPro" id="IPR051282">
    <property type="entry name" value="Arf-GAP_GTPase_ANK_PH"/>
</dbReference>
<dbReference type="Proteomes" id="UP001165289">
    <property type="component" value="Unassembled WGS sequence"/>
</dbReference>
<evidence type="ECO:0000256" key="9">
    <source>
        <dbReference type="SAM" id="Coils"/>
    </source>
</evidence>
<dbReference type="PROSITE" id="PS00518">
    <property type="entry name" value="ZF_RING_1"/>
    <property type="match status" value="1"/>
</dbReference>
<dbReference type="SMART" id="SM00184">
    <property type="entry name" value="RING"/>
    <property type="match status" value="1"/>
</dbReference>
<keyword evidence="9" id="KW-0175">Coiled coil</keyword>
<feature type="domain" description="PH" evidence="11">
    <location>
        <begin position="313"/>
        <end position="576"/>
    </location>
</feature>
<evidence type="ECO:0000256" key="6">
    <source>
        <dbReference type="ARBA" id="ARBA00022833"/>
    </source>
</evidence>
<evidence type="ECO:0000259" key="12">
    <source>
        <dbReference type="PROSITE" id="PS50089"/>
    </source>
</evidence>